<evidence type="ECO:0000313" key="6">
    <source>
        <dbReference type="Proteomes" id="UP000547209"/>
    </source>
</evidence>
<reference evidence="5 6" key="1">
    <citation type="submission" date="2020-08" db="EMBL/GenBank/DDBJ databases">
        <title>Cohnella phylogeny.</title>
        <authorList>
            <person name="Dunlap C."/>
        </authorList>
    </citation>
    <scope>NUCLEOTIDE SEQUENCE [LARGE SCALE GENOMIC DNA]</scope>
    <source>
        <strain evidence="5 6">DSM 28246</strain>
    </source>
</reference>
<organism evidence="5 6">
    <name type="scientific">Cohnella nanjingensis</name>
    <dbReference type="NCBI Taxonomy" id="1387779"/>
    <lineage>
        <taxon>Bacteria</taxon>
        <taxon>Bacillati</taxon>
        <taxon>Bacillota</taxon>
        <taxon>Bacilli</taxon>
        <taxon>Bacillales</taxon>
        <taxon>Paenibacillaceae</taxon>
        <taxon>Cohnella</taxon>
    </lineage>
</organism>
<keyword evidence="1" id="KW-0805">Transcription regulation</keyword>
<dbReference type="Pfam" id="PF12833">
    <property type="entry name" value="HTH_18"/>
    <property type="match status" value="1"/>
</dbReference>
<evidence type="ECO:0000259" key="4">
    <source>
        <dbReference type="PROSITE" id="PS01124"/>
    </source>
</evidence>
<feature type="domain" description="HTH araC/xylS-type" evidence="4">
    <location>
        <begin position="33"/>
        <end position="67"/>
    </location>
</feature>
<evidence type="ECO:0000256" key="1">
    <source>
        <dbReference type="ARBA" id="ARBA00023015"/>
    </source>
</evidence>
<dbReference type="PRINTS" id="PR00032">
    <property type="entry name" value="HTHARAC"/>
</dbReference>
<keyword evidence="3" id="KW-0804">Transcription</keyword>
<keyword evidence="2" id="KW-0238">DNA-binding</keyword>
<proteinExistence type="predicted"/>
<gene>
    <name evidence="5" type="ORF">H7C19_03660</name>
</gene>
<dbReference type="Proteomes" id="UP000547209">
    <property type="component" value="Unassembled WGS sequence"/>
</dbReference>
<dbReference type="EMBL" id="JACJVP010000004">
    <property type="protein sequence ID" value="MBB6669780.1"/>
    <property type="molecule type" value="Genomic_DNA"/>
</dbReference>
<keyword evidence="6" id="KW-1185">Reference proteome</keyword>
<name>A0A7X0RP27_9BACL</name>
<dbReference type="SUPFAM" id="SSF46689">
    <property type="entry name" value="Homeodomain-like"/>
    <property type="match status" value="1"/>
</dbReference>
<dbReference type="GO" id="GO:0043565">
    <property type="term" value="F:sequence-specific DNA binding"/>
    <property type="evidence" value="ECO:0007669"/>
    <property type="project" value="InterPro"/>
</dbReference>
<protein>
    <submittedName>
        <fullName evidence="5">Helix-turn-helix transcriptional regulator</fullName>
    </submittedName>
</protein>
<evidence type="ECO:0000313" key="5">
    <source>
        <dbReference type="EMBL" id="MBB6669780.1"/>
    </source>
</evidence>
<dbReference type="InterPro" id="IPR009057">
    <property type="entry name" value="Homeodomain-like_sf"/>
</dbReference>
<evidence type="ECO:0000256" key="2">
    <source>
        <dbReference type="ARBA" id="ARBA00023125"/>
    </source>
</evidence>
<dbReference type="GO" id="GO:0003700">
    <property type="term" value="F:DNA-binding transcription factor activity"/>
    <property type="evidence" value="ECO:0007669"/>
    <property type="project" value="InterPro"/>
</dbReference>
<dbReference type="PROSITE" id="PS01124">
    <property type="entry name" value="HTH_ARAC_FAMILY_2"/>
    <property type="match status" value="1"/>
</dbReference>
<dbReference type="PANTHER" id="PTHR47893:SF1">
    <property type="entry name" value="REGULATORY PROTEIN PCHR"/>
    <property type="match status" value="1"/>
</dbReference>
<sequence>MVFPEYGFVAIFSVGCAKKDGEGPFVYGAAQLNIGEIAASDGYSNASNFTTAFRKQYGCNPSEYVKRINQLDVERSKL</sequence>
<dbReference type="InterPro" id="IPR020449">
    <property type="entry name" value="Tscrpt_reg_AraC-type_HTH"/>
</dbReference>
<accession>A0A7X0RP27</accession>
<dbReference type="PANTHER" id="PTHR47893">
    <property type="entry name" value="REGULATORY PROTEIN PCHR"/>
    <property type="match status" value="1"/>
</dbReference>
<dbReference type="AlphaFoldDB" id="A0A7X0RP27"/>
<dbReference type="InterPro" id="IPR018060">
    <property type="entry name" value="HTH_AraC"/>
</dbReference>
<dbReference type="InterPro" id="IPR053142">
    <property type="entry name" value="PchR_regulatory_protein"/>
</dbReference>
<dbReference type="Gene3D" id="1.10.10.60">
    <property type="entry name" value="Homeodomain-like"/>
    <property type="match status" value="1"/>
</dbReference>
<evidence type="ECO:0000256" key="3">
    <source>
        <dbReference type="ARBA" id="ARBA00023163"/>
    </source>
</evidence>
<comment type="caution">
    <text evidence="5">The sequence shown here is derived from an EMBL/GenBank/DDBJ whole genome shotgun (WGS) entry which is preliminary data.</text>
</comment>
<dbReference type="RefSeq" id="WP_185141220.1">
    <property type="nucleotide sequence ID" value="NZ_JACJVP010000004.1"/>
</dbReference>